<dbReference type="Gene3D" id="3.30.70.1060">
    <property type="entry name" value="Dimeric alpha+beta barrel"/>
    <property type="match status" value="1"/>
</dbReference>
<dbReference type="AlphaFoldDB" id="H5XQ95"/>
<keyword evidence="4" id="KW-1185">Reference proteome</keyword>
<dbReference type="EMBL" id="CM001440">
    <property type="protein sequence ID" value="EHR63828.1"/>
    <property type="molecule type" value="Genomic_DNA"/>
</dbReference>
<evidence type="ECO:0000259" key="2">
    <source>
        <dbReference type="Pfam" id="PF03795"/>
    </source>
</evidence>
<dbReference type="Pfam" id="PF03795">
    <property type="entry name" value="YCII"/>
    <property type="match status" value="1"/>
</dbReference>
<evidence type="ECO:0000256" key="1">
    <source>
        <dbReference type="ARBA" id="ARBA00007689"/>
    </source>
</evidence>
<dbReference type="eggNOG" id="COG2350">
    <property type="taxonomic scope" value="Bacteria"/>
</dbReference>
<dbReference type="PANTHER" id="PTHR37828:SF1">
    <property type="entry name" value="YCII-RELATED DOMAIN-CONTAINING PROTEIN"/>
    <property type="match status" value="1"/>
</dbReference>
<proteinExistence type="inferred from homology"/>
<gene>
    <name evidence="3" type="ORF">SaccyDRAFT_5033</name>
</gene>
<dbReference type="HOGENOM" id="CLU_110355_7_0_11"/>
<evidence type="ECO:0000313" key="4">
    <source>
        <dbReference type="Proteomes" id="UP000002791"/>
    </source>
</evidence>
<evidence type="ECO:0000313" key="3">
    <source>
        <dbReference type="EMBL" id="EHR63828.1"/>
    </source>
</evidence>
<protein>
    <recommendedName>
        <fullName evidence="2">YCII-related domain-containing protein</fullName>
    </recommendedName>
</protein>
<dbReference type="Proteomes" id="UP000002791">
    <property type="component" value="Chromosome"/>
</dbReference>
<sequence>MCGMAWFVVEQTYVPERFAAVRPRHREYLSSLVADGTVAVAGPVDGDTGGMVIYQARDREELQRIIDADPYHLEGAIAERTVREFIPVLGAWLKDR</sequence>
<dbReference type="STRING" id="882082.SaccyDRAFT_5033"/>
<accession>H5XQ95</accession>
<dbReference type="PANTHER" id="PTHR37828">
    <property type="entry name" value="GSR2449 PROTEIN"/>
    <property type="match status" value="1"/>
</dbReference>
<dbReference type="SUPFAM" id="SSF54909">
    <property type="entry name" value="Dimeric alpha+beta barrel"/>
    <property type="match status" value="1"/>
</dbReference>
<reference evidence="3 4" key="1">
    <citation type="submission" date="2011-11" db="EMBL/GenBank/DDBJ databases">
        <title>The Noncontiguous Finished sequence of Saccharomonospora cyanea NA-134.</title>
        <authorList>
            <consortium name="US DOE Joint Genome Institute"/>
            <person name="Lucas S."/>
            <person name="Han J."/>
            <person name="Lapidus A."/>
            <person name="Cheng J.-F."/>
            <person name="Goodwin L."/>
            <person name="Pitluck S."/>
            <person name="Peters L."/>
            <person name="Ovchinnikova G."/>
            <person name="Lu M."/>
            <person name="Detter J.C."/>
            <person name="Han C."/>
            <person name="Tapia R."/>
            <person name="Land M."/>
            <person name="Hauser L."/>
            <person name="Kyrpides N."/>
            <person name="Ivanova N."/>
            <person name="Pagani I."/>
            <person name="Brambilla E.-M."/>
            <person name="Klenk H.-P."/>
            <person name="Woyke T."/>
        </authorList>
    </citation>
    <scope>NUCLEOTIDE SEQUENCE [LARGE SCALE GENOMIC DNA]</scope>
    <source>
        <strain evidence="3 4">NA-134</strain>
    </source>
</reference>
<organism evidence="3 4">
    <name type="scientific">Saccharomonospora cyanea NA-134</name>
    <dbReference type="NCBI Taxonomy" id="882082"/>
    <lineage>
        <taxon>Bacteria</taxon>
        <taxon>Bacillati</taxon>
        <taxon>Actinomycetota</taxon>
        <taxon>Actinomycetes</taxon>
        <taxon>Pseudonocardiales</taxon>
        <taxon>Pseudonocardiaceae</taxon>
        <taxon>Saccharomonospora</taxon>
    </lineage>
</organism>
<name>H5XQ95_9PSEU</name>
<dbReference type="InterPro" id="IPR011008">
    <property type="entry name" value="Dimeric_a/b-barrel"/>
</dbReference>
<feature type="domain" description="YCII-related" evidence="2">
    <location>
        <begin position="16"/>
        <end position="85"/>
    </location>
</feature>
<comment type="similarity">
    <text evidence="1">Belongs to the YciI family.</text>
</comment>
<dbReference type="InterPro" id="IPR005545">
    <property type="entry name" value="YCII"/>
</dbReference>